<reference evidence="2" key="2">
    <citation type="submission" date="2020-11" db="EMBL/GenBank/DDBJ databases">
        <authorList>
            <person name="McCartney M.A."/>
            <person name="Auch B."/>
            <person name="Kono T."/>
            <person name="Mallez S."/>
            <person name="Becker A."/>
            <person name="Gohl D.M."/>
            <person name="Silverstein K.A.T."/>
            <person name="Koren S."/>
            <person name="Bechman K.B."/>
            <person name="Herman A."/>
            <person name="Abrahante J.E."/>
            <person name="Garbe J."/>
        </authorList>
    </citation>
    <scope>NUCLEOTIDE SEQUENCE</scope>
    <source>
        <strain evidence="2">Duluth1</strain>
        <tissue evidence="2">Whole animal</tissue>
    </source>
</reference>
<organism evidence="2 3">
    <name type="scientific">Dreissena polymorpha</name>
    <name type="common">Zebra mussel</name>
    <name type="synonym">Mytilus polymorpha</name>
    <dbReference type="NCBI Taxonomy" id="45954"/>
    <lineage>
        <taxon>Eukaryota</taxon>
        <taxon>Metazoa</taxon>
        <taxon>Spiralia</taxon>
        <taxon>Lophotrochozoa</taxon>
        <taxon>Mollusca</taxon>
        <taxon>Bivalvia</taxon>
        <taxon>Autobranchia</taxon>
        <taxon>Heteroconchia</taxon>
        <taxon>Euheterodonta</taxon>
        <taxon>Imparidentia</taxon>
        <taxon>Neoheterodontei</taxon>
        <taxon>Myida</taxon>
        <taxon>Dreissenoidea</taxon>
        <taxon>Dreissenidae</taxon>
        <taxon>Dreissena</taxon>
    </lineage>
</organism>
<feature type="compositionally biased region" description="Basic and acidic residues" evidence="1">
    <location>
        <begin position="36"/>
        <end position="77"/>
    </location>
</feature>
<evidence type="ECO:0000256" key="1">
    <source>
        <dbReference type="SAM" id="MobiDB-lite"/>
    </source>
</evidence>
<dbReference type="EMBL" id="JAIWYP010000012">
    <property type="protein sequence ID" value="KAH3723508.1"/>
    <property type="molecule type" value="Genomic_DNA"/>
</dbReference>
<dbReference type="AlphaFoldDB" id="A0A9D4HN65"/>
<comment type="caution">
    <text evidence="2">The sequence shown here is derived from an EMBL/GenBank/DDBJ whole genome shotgun (WGS) entry which is preliminary data.</text>
</comment>
<sequence>MQSCIHRLFSGEKDIACSSGSKWTINDNSCSTNSTESDRTVDKNRCLDTGTEERYEKEDFDSEKEQQSEHEPKHDGIVDSDNIVDTRC</sequence>
<keyword evidence="3" id="KW-1185">Reference proteome</keyword>
<feature type="region of interest" description="Disordered" evidence="1">
    <location>
        <begin position="28"/>
        <end position="88"/>
    </location>
</feature>
<evidence type="ECO:0000313" key="3">
    <source>
        <dbReference type="Proteomes" id="UP000828390"/>
    </source>
</evidence>
<name>A0A9D4HN65_DREPO</name>
<reference evidence="2" key="1">
    <citation type="journal article" date="2019" name="bioRxiv">
        <title>The Genome of the Zebra Mussel, Dreissena polymorpha: A Resource for Invasive Species Research.</title>
        <authorList>
            <person name="McCartney M.A."/>
            <person name="Auch B."/>
            <person name="Kono T."/>
            <person name="Mallez S."/>
            <person name="Zhang Y."/>
            <person name="Obille A."/>
            <person name="Becker A."/>
            <person name="Abrahante J.E."/>
            <person name="Garbe J."/>
            <person name="Badalamenti J.P."/>
            <person name="Herman A."/>
            <person name="Mangelson H."/>
            <person name="Liachko I."/>
            <person name="Sullivan S."/>
            <person name="Sone E.D."/>
            <person name="Koren S."/>
            <person name="Silverstein K.A.T."/>
            <person name="Beckman K.B."/>
            <person name="Gohl D.M."/>
        </authorList>
    </citation>
    <scope>NUCLEOTIDE SEQUENCE</scope>
    <source>
        <strain evidence="2">Duluth1</strain>
        <tissue evidence="2">Whole animal</tissue>
    </source>
</reference>
<gene>
    <name evidence="2" type="ORF">DPMN_049297</name>
</gene>
<evidence type="ECO:0000313" key="2">
    <source>
        <dbReference type="EMBL" id="KAH3723508.1"/>
    </source>
</evidence>
<accession>A0A9D4HN65</accession>
<dbReference type="Proteomes" id="UP000828390">
    <property type="component" value="Unassembled WGS sequence"/>
</dbReference>
<protein>
    <submittedName>
        <fullName evidence="2">Uncharacterized protein</fullName>
    </submittedName>
</protein>
<proteinExistence type="predicted"/>